<evidence type="ECO:0000313" key="18">
    <source>
        <dbReference type="Proteomes" id="UP000581769"/>
    </source>
</evidence>
<reference evidence="17 18" key="1">
    <citation type="submission" date="2020-08" db="EMBL/GenBank/DDBJ databases">
        <title>Sequencing the genomes of 1000 actinobacteria strains.</title>
        <authorList>
            <person name="Klenk H.-P."/>
        </authorList>
    </citation>
    <scope>NUCLEOTIDE SEQUENCE [LARGE SCALE GENOMIC DNA]</scope>
    <source>
        <strain evidence="17 18">DSM 45859</strain>
    </source>
</reference>
<organism evidence="17 18">
    <name type="scientific">Amycolatopsis jiangsuensis</name>
    <dbReference type="NCBI Taxonomy" id="1181879"/>
    <lineage>
        <taxon>Bacteria</taxon>
        <taxon>Bacillati</taxon>
        <taxon>Actinomycetota</taxon>
        <taxon>Actinomycetes</taxon>
        <taxon>Pseudonocardiales</taxon>
        <taxon>Pseudonocardiaceae</taxon>
        <taxon>Amycolatopsis</taxon>
    </lineage>
</organism>
<gene>
    <name evidence="17" type="ORF">BJY18_005301</name>
</gene>
<dbReference type="EMBL" id="JACHMG010000001">
    <property type="protein sequence ID" value="MBB4687816.1"/>
    <property type="molecule type" value="Genomic_DNA"/>
</dbReference>
<dbReference type="Pfam" id="PF17900">
    <property type="entry name" value="Peptidase_M1_N"/>
    <property type="match status" value="1"/>
</dbReference>
<feature type="compositionally biased region" description="Polar residues" evidence="13">
    <location>
        <begin position="198"/>
        <end position="218"/>
    </location>
</feature>
<dbReference type="Gene3D" id="2.60.40.1730">
    <property type="entry name" value="tricorn interacting facor f3 domain"/>
    <property type="match status" value="1"/>
</dbReference>
<dbReference type="GO" id="GO:0006508">
    <property type="term" value="P:proteolysis"/>
    <property type="evidence" value="ECO:0007669"/>
    <property type="project" value="UniProtKB-KW"/>
</dbReference>
<proteinExistence type="inferred from homology"/>
<dbReference type="InterPro" id="IPR045357">
    <property type="entry name" value="Aminopeptidase_N-like_N"/>
</dbReference>
<comment type="caution">
    <text evidence="17">The sequence shown here is derived from an EMBL/GenBank/DDBJ whole genome shotgun (WGS) entry which is preliminary data.</text>
</comment>
<dbReference type="InterPro" id="IPR050344">
    <property type="entry name" value="Peptidase_M1_aminopeptidases"/>
</dbReference>
<dbReference type="PROSITE" id="PS51257">
    <property type="entry name" value="PROKAR_LIPOPROTEIN"/>
    <property type="match status" value="1"/>
</dbReference>
<evidence type="ECO:0000256" key="5">
    <source>
        <dbReference type="ARBA" id="ARBA00015611"/>
    </source>
</evidence>
<feature type="domain" description="Peptidase M1 membrane alanine aminopeptidase" evidence="15">
    <location>
        <begin position="302"/>
        <end position="451"/>
    </location>
</feature>
<keyword evidence="18" id="KW-1185">Reference proteome</keyword>
<evidence type="ECO:0000259" key="16">
    <source>
        <dbReference type="Pfam" id="PF17900"/>
    </source>
</evidence>
<dbReference type="CDD" id="cd09603">
    <property type="entry name" value="M1_APN_like"/>
    <property type="match status" value="1"/>
</dbReference>
<dbReference type="AlphaFoldDB" id="A0A840IYR4"/>
<evidence type="ECO:0000256" key="4">
    <source>
        <dbReference type="ARBA" id="ARBA00012564"/>
    </source>
</evidence>
<evidence type="ECO:0000256" key="3">
    <source>
        <dbReference type="ARBA" id="ARBA00010136"/>
    </source>
</evidence>
<evidence type="ECO:0000256" key="12">
    <source>
        <dbReference type="ARBA" id="ARBA00031533"/>
    </source>
</evidence>
<keyword evidence="8" id="KW-0378">Hydrolase</keyword>
<keyword evidence="14" id="KW-0732">Signal</keyword>
<comment type="cofactor">
    <cofactor evidence="2">
        <name>Zn(2+)</name>
        <dbReference type="ChEBI" id="CHEBI:29105"/>
    </cofactor>
</comment>
<feature type="region of interest" description="Disordered" evidence="13">
    <location>
        <begin position="19"/>
        <end position="49"/>
    </location>
</feature>
<dbReference type="SUPFAM" id="SSF55486">
    <property type="entry name" value="Metalloproteases ('zincins'), catalytic domain"/>
    <property type="match status" value="1"/>
</dbReference>
<dbReference type="InterPro" id="IPR001930">
    <property type="entry name" value="Peptidase_M1"/>
</dbReference>
<evidence type="ECO:0000256" key="10">
    <source>
        <dbReference type="ARBA" id="ARBA00023049"/>
    </source>
</evidence>
<dbReference type="Gene3D" id="1.10.390.10">
    <property type="entry name" value="Neutral Protease Domain 2"/>
    <property type="match status" value="1"/>
</dbReference>
<keyword evidence="7" id="KW-0479">Metal-binding</keyword>
<comment type="similarity">
    <text evidence="3">Belongs to the peptidase M1 family.</text>
</comment>
<feature type="region of interest" description="Disordered" evidence="13">
    <location>
        <begin position="198"/>
        <end position="219"/>
    </location>
</feature>
<protein>
    <recommendedName>
        <fullName evidence="5">Aminopeptidase N</fullName>
        <ecNumber evidence="4">3.4.11.2</ecNumber>
    </recommendedName>
    <alternativeName>
        <fullName evidence="11">Alanine aminopeptidase</fullName>
    </alternativeName>
    <alternativeName>
        <fullName evidence="12">Lysyl aminopeptidase</fullName>
    </alternativeName>
</protein>
<evidence type="ECO:0000256" key="8">
    <source>
        <dbReference type="ARBA" id="ARBA00022801"/>
    </source>
</evidence>
<dbReference type="Proteomes" id="UP000581769">
    <property type="component" value="Unassembled WGS sequence"/>
</dbReference>
<feature type="domain" description="Aminopeptidase N-like N-terminal" evidence="16">
    <location>
        <begin position="54"/>
        <end position="226"/>
    </location>
</feature>
<feature type="signal peptide" evidence="14">
    <location>
        <begin position="1"/>
        <end position="21"/>
    </location>
</feature>
<dbReference type="EC" id="3.4.11.2" evidence="4"/>
<keyword evidence="17" id="KW-0031">Aminopeptidase</keyword>
<evidence type="ECO:0000256" key="7">
    <source>
        <dbReference type="ARBA" id="ARBA00022723"/>
    </source>
</evidence>
<keyword evidence="10" id="KW-0482">Metalloprotease</keyword>
<name>A0A840IYR4_9PSEU</name>
<evidence type="ECO:0000313" key="17">
    <source>
        <dbReference type="EMBL" id="MBB4687816.1"/>
    </source>
</evidence>
<keyword evidence="9" id="KW-0862">Zinc</keyword>
<dbReference type="InterPro" id="IPR042097">
    <property type="entry name" value="Aminopeptidase_N-like_N_sf"/>
</dbReference>
<dbReference type="RefSeq" id="WP_184782605.1">
    <property type="nucleotide sequence ID" value="NZ_JACHMG010000001.1"/>
</dbReference>
<dbReference type="InterPro" id="IPR014782">
    <property type="entry name" value="Peptidase_M1_dom"/>
</dbReference>
<dbReference type="Pfam" id="PF01433">
    <property type="entry name" value="Peptidase_M1"/>
    <property type="match status" value="1"/>
</dbReference>
<evidence type="ECO:0000256" key="13">
    <source>
        <dbReference type="SAM" id="MobiDB-lite"/>
    </source>
</evidence>
<evidence type="ECO:0000256" key="2">
    <source>
        <dbReference type="ARBA" id="ARBA00001947"/>
    </source>
</evidence>
<dbReference type="PANTHER" id="PTHR11533:SF297">
    <property type="entry name" value="AMINOPEPTIDASE N"/>
    <property type="match status" value="1"/>
</dbReference>
<evidence type="ECO:0000256" key="1">
    <source>
        <dbReference type="ARBA" id="ARBA00000098"/>
    </source>
</evidence>
<keyword evidence="6" id="KW-0645">Protease</keyword>
<evidence type="ECO:0000256" key="11">
    <source>
        <dbReference type="ARBA" id="ARBA00029811"/>
    </source>
</evidence>
<feature type="chain" id="PRO_5032723314" description="Aminopeptidase N" evidence="14">
    <location>
        <begin position="22"/>
        <end position="470"/>
    </location>
</feature>
<sequence length="470" mass="51024">MRSRRPVVLVLAGVLALSSCTTDEPPPMHPSPGASGAGDSYYPDDGNGGYDALDYHVDVGYDPPSGRLEGDTTVTAKATQDLSRFDLDLRGLDVASVEVDGKPAKFSREKEHELVITPAAPVRSGSAFRTRVRYAGHPGETAHSGGSEHGWGRSGDGGAYQVGEPHSASFWYPVDETPRDKAAFTVTAHVPAGWTVVSNGREQGSTTKDGQSTTTWSEPNPVASYLTTIAIGRFTVRRATLPGGTPVVSAYAPGAEVHEATGGRLPEILSFLESKFGPYPQSAAGGVFLDEDMHFSLETQTRPTYAKWADLATVVHESAHQWFGDSVSLDSWSDICLNECFASYALWLWREREGIDLDQQYRTAVEITEASTGFWGRTLVGMGAGHEFEGVYDKGILAMHALRRTLGEATFSKLLHTWPAEHRHGNATWADFEKLVSRLAGRDLHAFLTDWFHGTKLPTDADLYPGSLRP</sequence>
<evidence type="ECO:0000256" key="6">
    <source>
        <dbReference type="ARBA" id="ARBA00022670"/>
    </source>
</evidence>
<comment type="catalytic activity">
    <reaction evidence="1">
        <text>Release of an N-terminal amino acid, Xaa-|-Yaa- from a peptide, amide or arylamide. Xaa is preferably Ala, but may be most amino acids including Pro (slow action). When a terminal hydrophobic residue is followed by a prolyl residue, the two may be released as an intact Xaa-Pro dipeptide.</text>
        <dbReference type="EC" id="3.4.11.2"/>
    </reaction>
</comment>
<accession>A0A840IYR4</accession>
<evidence type="ECO:0000259" key="15">
    <source>
        <dbReference type="Pfam" id="PF01433"/>
    </source>
</evidence>
<dbReference type="SUPFAM" id="SSF63737">
    <property type="entry name" value="Leukotriene A4 hydrolase N-terminal domain"/>
    <property type="match status" value="1"/>
</dbReference>
<dbReference type="PRINTS" id="PR00756">
    <property type="entry name" value="ALADIPTASE"/>
</dbReference>
<dbReference type="GO" id="GO:0016285">
    <property type="term" value="F:alanyl aminopeptidase activity"/>
    <property type="evidence" value="ECO:0007669"/>
    <property type="project" value="UniProtKB-EC"/>
</dbReference>
<dbReference type="GO" id="GO:0008237">
    <property type="term" value="F:metallopeptidase activity"/>
    <property type="evidence" value="ECO:0007669"/>
    <property type="project" value="UniProtKB-KW"/>
</dbReference>
<dbReference type="PANTHER" id="PTHR11533">
    <property type="entry name" value="PROTEASE M1 ZINC METALLOPROTEASE"/>
    <property type="match status" value="1"/>
</dbReference>
<evidence type="ECO:0000256" key="14">
    <source>
        <dbReference type="SAM" id="SignalP"/>
    </source>
</evidence>
<dbReference type="GO" id="GO:0008270">
    <property type="term" value="F:zinc ion binding"/>
    <property type="evidence" value="ECO:0007669"/>
    <property type="project" value="InterPro"/>
</dbReference>
<evidence type="ECO:0000256" key="9">
    <source>
        <dbReference type="ARBA" id="ARBA00022833"/>
    </source>
</evidence>
<dbReference type="InterPro" id="IPR027268">
    <property type="entry name" value="Peptidase_M4/M1_CTD_sf"/>
</dbReference>